<evidence type="ECO:0000313" key="1">
    <source>
        <dbReference type="EMBL" id="SOB74389.1"/>
    </source>
</evidence>
<name>A0A285PXP2_9VIRU</name>
<proteinExistence type="predicted"/>
<evidence type="ECO:0000313" key="2">
    <source>
        <dbReference type="Proteomes" id="UP000274850"/>
    </source>
</evidence>
<organism evidence="1">
    <name type="scientific">Cedratvirus lausannensis</name>
    <dbReference type="NCBI Taxonomy" id="2023205"/>
    <lineage>
        <taxon>Viruses</taxon>
        <taxon>Pithoviruses</taxon>
        <taxon>Orthocedratvirinae</taxon>
        <taxon>Alphacedratvirus</taxon>
        <taxon>Alphacedratvirus francolausannense</taxon>
    </lineage>
</organism>
<reference evidence="1" key="1">
    <citation type="submission" date="2017-08" db="EMBL/GenBank/DDBJ databases">
        <authorList>
            <person name="de Groot N.N."/>
        </authorList>
    </citation>
    <scope>NUCLEOTIDE SEQUENCE</scope>
</reference>
<gene>
    <name evidence="1" type="ORF">BQ9231_00506</name>
</gene>
<protein>
    <submittedName>
        <fullName evidence="1">Uncharacterized protein</fullName>
    </submittedName>
</protein>
<keyword evidence="2" id="KW-1185">Reference proteome</keyword>
<sequence>MEIAKTPLQVRMLLSKEFTVKENIKVAPLKTVLFRIPSPMEALKTISNLPLIEEEAYLENQRSEDQDFYDLRIAFANLVQERLETNRITALILGEVFAKKVLYGVKYSDDIENVIALVTSEL</sequence>
<dbReference type="EMBL" id="LT907979">
    <property type="protein sequence ID" value="SOB74389.1"/>
    <property type="molecule type" value="Genomic_DNA"/>
</dbReference>
<dbReference type="Proteomes" id="UP000274850">
    <property type="component" value="Segment"/>
</dbReference>
<accession>A0A285PXP2</accession>